<dbReference type="GeneID" id="121134536"/>
<name>A0ABM2WDI6_MESAU</name>
<feature type="domain" description="WAP" evidence="3">
    <location>
        <begin position="36"/>
        <end position="80"/>
    </location>
</feature>
<evidence type="ECO:0000256" key="1">
    <source>
        <dbReference type="SAM" id="MobiDB-lite"/>
    </source>
</evidence>
<evidence type="ECO:0000259" key="3">
    <source>
        <dbReference type="PROSITE" id="PS51390"/>
    </source>
</evidence>
<gene>
    <name evidence="5" type="primary">LOC121134536</name>
</gene>
<protein>
    <submittedName>
        <fullName evidence="5">WAP four-disulfide core domain protein 10A-like isoform X1</fullName>
    </submittedName>
</protein>
<dbReference type="PROSITE" id="PS51390">
    <property type="entry name" value="WAP"/>
    <property type="match status" value="1"/>
</dbReference>
<dbReference type="Proteomes" id="UP000886700">
    <property type="component" value="Unplaced"/>
</dbReference>
<organism evidence="4 5">
    <name type="scientific">Mesocricetus auratus</name>
    <name type="common">Golden hamster</name>
    <dbReference type="NCBI Taxonomy" id="10036"/>
    <lineage>
        <taxon>Eukaryota</taxon>
        <taxon>Metazoa</taxon>
        <taxon>Chordata</taxon>
        <taxon>Craniata</taxon>
        <taxon>Vertebrata</taxon>
        <taxon>Euteleostomi</taxon>
        <taxon>Mammalia</taxon>
        <taxon>Eutheria</taxon>
        <taxon>Euarchontoglires</taxon>
        <taxon>Glires</taxon>
        <taxon>Rodentia</taxon>
        <taxon>Myomorpha</taxon>
        <taxon>Muroidea</taxon>
        <taxon>Cricetidae</taxon>
        <taxon>Cricetinae</taxon>
        <taxon>Mesocricetus</taxon>
    </lineage>
</organism>
<reference evidence="5" key="1">
    <citation type="submission" date="2025-08" db="UniProtKB">
        <authorList>
            <consortium name="RefSeq"/>
        </authorList>
    </citation>
    <scope>IDENTIFICATION</scope>
    <source>
        <tissue evidence="5">Liver</tissue>
    </source>
</reference>
<feature type="chain" id="PRO_5045547090" evidence="2">
    <location>
        <begin position="22"/>
        <end position="124"/>
    </location>
</feature>
<dbReference type="RefSeq" id="XP_040588954.1">
    <property type="nucleotide sequence ID" value="XM_040733020.1"/>
</dbReference>
<evidence type="ECO:0000313" key="4">
    <source>
        <dbReference type="Proteomes" id="UP000886700"/>
    </source>
</evidence>
<accession>A0ABM2WDI6</accession>
<proteinExistence type="predicted"/>
<sequence>MLSRPAMLILALLLLSSLAQGGIGQKRRQYLVAQGRPVLRECERSPMMNECKHHCEADQDCQANNICCLAPCGNICVSLVDNRIWEEFDASPATPPTEEESFSTGSFEGDMASTSSFTPMAIRK</sequence>
<dbReference type="Pfam" id="PF00095">
    <property type="entry name" value="WAP"/>
    <property type="match status" value="1"/>
</dbReference>
<feature type="signal peptide" evidence="2">
    <location>
        <begin position="1"/>
        <end position="21"/>
    </location>
</feature>
<keyword evidence="2" id="KW-0732">Signal</keyword>
<dbReference type="InterPro" id="IPR008197">
    <property type="entry name" value="WAP_dom"/>
</dbReference>
<feature type="region of interest" description="Disordered" evidence="1">
    <location>
        <begin position="89"/>
        <end position="124"/>
    </location>
</feature>
<dbReference type="InterPro" id="IPR036645">
    <property type="entry name" value="Elafin-like_sf"/>
</dbReference>
<keyword evidence="4" id="KW-1185">Reference proteome</keyword>
<dbReference type="Gene3D" id="4.10.75.10">
    <property type="entry name" value="Elafin-like"/>
    <property type="match status" value="1"/>
</dbReference>
<evidence type="ECO:0000256" key="2">
    <source>
        <dbReference type="SAM" id="SignalP"/>
    </source>
</evidence>
<evidence type="ECO:0000313" key="5">
    <source>
        <dbReference type="RefSeq" id="XP_040588954.1"/>
    </source>
</evidence>